<evidence type="ECO:0000313" key="2">
    <source>
        <dbReference type="Proteomes" id="UP001055811"/>
    </source>
</evidence>
<accession>A0ACB9G6E3</accession>
<reference evidence="1 2" key="2">
    <citation type="journal article" date="2022" name="Mol. Ecol. Resour.">
        <title>The genomes of chicory, endive, great burdock and yacon provide insights into Asteraceae paleo-polyploidization history and plant inulin production.</title>
        <authorList>
            <person name="Fan W."/>
            <person name="Wang S."/>
            <person name="Wang H."/>
            <person name="Wang A."/>
            <person name="Jiang F."/>
            <person name="Liu H."/>
            <person name="Zhao H."/>
            <person name="Xu D."/>
            <person name="Zhang Y."/>
        </authorList>
    </citation>
    <scope>NUCLEOTIDE SEQUENCE [LARGE SCALE GENOMIC DNA]</scope>
    <source>
        <strain evidence="2">cv. Punajuju</strain>
        <tissue evidence="1">Leaves</tissue>
    </source>
</reference>
<dbReference type="EMBL" id="CM042010">
    <property type="protein sequence ID" value="KAI3779084.1"/>
    <property type="molecule type" value="Genomic_DNA"/>
</dbReference>
<keyword evidence="2" id="KW-1185">Reference proteome</keyword>
<dbReference type="Proteomes" id="UP001055811">
    <property type="component" value="Linkage Group LG02"/>
</dbReference>
<protein>
    <submittedName>
        <fullName evidence="1">Uncharacterized protein</fullName>
    </submittedName>
</protein>
<reference evidence="2" key="1">
    <citation type="journal article" date="2022" name="Mol. Ecol. Resour.">
        <title>The genomes of chicory, endive, great burdock and yacon provide insights into Asteraceae palaeo-polyploidization history and plant inulin production.</title>
        <authorList>
            <person name="Fan W."/>
            <person name="Wang S."/>
            <person name="Wang H."/>
            <person name="Wang A."/>
            <person name="Jiang F."/>
            <person name="Liu H."/>
            <person name="Zhao H."/>
            <person name="Xu D."/>
            <person name="Zhang Y."/>
        </authorList>
    </citation>
    <scope>NUCLEOTIDE SEQUENCE [LARGE SCALE GENOMIC DNA]</scope>
    <source>
        <strain evidence="2">cv. Punajuju</strain>
    </source>
</reference>
<comment type="caution">
    <text evidence="1">The sequence shown here is derived from an EMBL/GenBank/DDBJ whole genome shotgun (WGS) entry which is preliminary data.</text>
</comment>
<evidence type="ECO:0000313" key="1">
    <source>
        <dbReference type="EMBL" id="KAI3779084.1"/>
    </source>
</evidence>
<gene>
    <name evidence="1" type="ORF">L2E82_08562</name>
</gene>
<proteinExistence type="predicted"/>
<sequence length="113" mass="12786">MTSQNRNYRGWTDNEENKLVEALVNMVNAGGYKADNGLKTGYLAHLEHVLKESLSESGLSGKSRIESKIKVIKKDWQVVYDMLHGSYTSGFGYDSTKKCVIADDAVWDEYLKF</sequence>
<name>A0ACB9G6E3_CICIN</name>
<organism evidence="1 2">
    <name type="scientific">Cichorium intybus</name>
    <name type="common">Chicory</name>
    <dbReference type="NCBI Taxonomy" id="13427"/>
    <lineage>
        <taxon>Eukaryota</taxon>
        <taxon>Viridiplantae</taxon>
        <taxon>Streptophyta</taxon>
        <taxon>Embryophyta</taxon>
        <taxon>Tracheophyta</taxon>
        <taxon>Spermatophyta</taxon>
        <taxon>Magnoliopsida</taxon>
        <taxon>eudicotyledons</taxon>
        <taxon>Gunneridae</taxon>
        <taxon>Pentapetalae</taxon>
        <taxon>asterids</taxon>
        <taxon>campanulids</taxon>
        <taxon>Asterales</taxon>
        <taxon>Asteraceae</taxon>
        <taxon>Cichorioideae</taxon>
        <taxon>Cichorieae</taxon>
        <taxon>Cichoriinae</taxon>
        <taxon>Cichorium</taxon>
    </lineage>
</organism>